<dbReference type="Proteomes" id="UP000722989">
    <property type="component" value="Unassembled WGS sequence"/>
</dbReference>
<accession>A0ABX0Y3M8</accession>
<keyword evidence="1" id="KW-0812">Transmembrane</keyword>
<evidence type="ECO:0000313" key="2">
    <source>
        <dbReference type="EMBL" id="NJC72038.1"/>
    </source>
</evidence>
<feature type="transmembrane region" description="Helical" evidence="1">
    <location>
        <begin position="402"/>
        <end position="419"/>
    </location>
</feature>
<feature type="transmembrane region" description="Helical" evidence="1">
    <location>
        <begin position="83"/>
        <end position="101"/>
    </location>
</feature>
<name>A0ABX0Y3M8_9ACTN</name>
<feature type="transmembrane region" description="Helical" evidence="1">
    <location>
        <begin position="210"/>
        <end position="240"/>
    </location>
</feature>
<feature type="transmembrane region" description="Helical" evidence="1">
    <location>
        <begin position="50"/>
        <end position="71"/>
    </location>
</feature>
<dbReference type="RefSeq" id="WP_167926944.1">
    <property type="nucleotide sequence ID" value="NZ_JAATVY010000015.1"/>
</dbReference>
<feature type="transmembrane region" description="Helical" evidence="1">
    <location>
        <begin position="12"/>
        <end position="30"/>
    </location>
</feature>
<evidence type="ECO:0008006" key="4">
    <source>
        <dbReference type="Google" id="ProtNLM"/>
    </source>
</evidence>
<feature type="transmembrane region" description="Helical" evidence="1">
    <location>
        <begin position="321"/>
        <end position="344"/>
    </location>
</feature>
<keyword evidence="1" id="KW-0472">Membrane</keyword>
<dbReference type="EMBL" id="JAATVY010000015">
    <property type="protein sequence ID" value="NJC72038.1"/>
    <property type="molecule type" value="Genomic_DNA"/>
</dbReference>
<proteinExistence type="predicted"/>
<feature type="transmembrane region" description="Helical" evidence="1">
    <location>
        <begin position="174"/>
        <end position="198"/>
    </location>
</feature>
<comment type="caution">
    <text evidence="2">The sequence shown here is derived from an EMBL/GenBank/DDBJ whole genome shotgun (WGS) entry which is preliminary data.</text>
</comment>
<feature type="transmembrane region" description="Helical" evidence="1">
    <location>
        <begin position="379"/>
        <end position="395"/>
    </location>
</feature>
<evidence type="ECO:0000256" key="1">
    <source>
        <dbReference type="SAM" id="Phobius"/>
    </source>
</evidence>
<feature type="transmembrane region" description="Helical" evidence="1">
    <location>
        <begin position="356"/>
        <end position="373"/>
    </location>
</feature>
<keyword evidence="3" id="KW-1185">Reference proteome</keyword>
<reference evidence="2 3" key="1">
    <citation type="submission" date="2020-03" db="EMBL/GenBank/DDBJ databases">
        <title>WGS of the type strain of Planosporangium spp.</title>
        <authorList>
            <person name="Thawai C."/>
        </authorList>
    </citation>
    <scope>NUCLEOTIDE SEQUENCE [LARGE SCALE GENOMIC DNA]</scope>
    <source>
        <strain evidence="2 3">TBRC 5610</strain>
    </source>
</reference>
<protein>
    <recommendedName>
        <fullName evidence="4">Integral membrane protein</fullName>
    </recommendedName>
</protein>
<keyword evidence="1" id="KW-1133">Transmembrane helix</keyword>
<sequence length="422" mass="44505">MTNDPPVRGDVLVAGVALGLVGVAVGIGWLCNRWHVPIRANAAPLFADWLPHVGPGTPVAVAVAVLAVAYGPQMAARSRWPSLLITAYLTAVAWTFSLALVDGWQRGLAGRLTTRPEYLHEVPRVTDIPATLRAFTGRILDFQPDSWTTHTSGHPPGALLVFVWLDRIGLGGGGWAAIVCVLLGATAAVTVPVTVRALCGEEAARACVPFLALFPGAVWMGVSADAVFTAVVAAGLALLVAPRLALFGGALLGFAMYLSYGLVLVALLALVAVGSVRRLAWGVAGAAAVVVAFTAAGFRWLDGYHLVVIRYYQGIAAQRPYAYWVWADLACLVLCAGPAAAPTLRRALTAPWPNRLPVTALLAIVAADLSGLSKAEVERIWLPYAVWLLAGAHLLPASTRRWWLAAQAATALAVNHLVLTNW</sequence>
<feature type="transmembrane region" description="Helical" evidence="1">
    <location>
        <begin position="246"/>
        <end position="272"/>
    </location>
</feature>
<feature type="transmembrane region" description="Helical" evidence="1">
    <location>
        <begin position="279"/>
        <end position="301"/>
    </location>
</feature>
<evidence type="ECO:0000313" key="3">
    <source>
        <dbReference type="Proteomes" id="UP000722989"/>
    </source>
</evidence>
<organism evidence="2 3">
    <name type="scientific">Planosporangium thailandense</name>
    <dbReference type="NCBI Taxonomy" id="765197"/>
    <lineage>
        <taxon>Bacteria</taxon>
        <taxon>Bacillati</taxon>
        <taxon>Actinomycetota</taxon>
        <taxon>Actinomycetes</taxon>
        <taxon>Micromonosporales</taxon>
        <taxon>Micromonosporaceae</taxon>
        <taxon>Planosporangium</taxon>
    </lineage>
</organism>
<gene>
    <name evidence="2" type="ORF">HC031_20290</name>
</gene>